<proteinExistence type="predicted"/>
<evidence type="ECO:0000313" key="2">
    <source>
        <dbReference type="EMBL" id="KAG0567618.1"/>
    </source>
</evidence>
<gene>
    <name evidence="2" type="ORF">KC19_7G148700</name>
</gene>
<keyword evidence="3" id="KW-1185">Reference proteome</keyword>
<feature type="transmembrane region" description="Helical" evidence="1">
    <location>
        <begin position="21"/>
        <end position="47"/>
    </location>
</feature>
<dbReference type="AlphaFoldDB" id="A0A8T0HB56"/>
<reference evidence="2" key="1">
    <citation type="submission" date="2020-06" db="EMBL/GenBank/DDBJ databases">
        <title>WGS assembly of Ceratodon purpureus strain R40.</title>
        <authorList>
            <person name="Carey S.B."/>
            <person name="Jenkins J."/>
            <person name="Shu S."/>
            <person name="Lovell J.T."/>
            <person name="Sreedasyam A."/>
            <person name="Maumus F."/>
            <person name="Tiley G.P."/>
            <person name="Fernandez-Pozo N."/>
            <person name="Barry K."/>
            <person name="Chen C."/>
            <person name="Wang M."/>
            <person name="Lipzen A."/>
            <person name="Daum C."/>
            <person name="Saski C.A."/>
            <person name="Payton A.C."/>
            <person name="Mcbreen J.C."/>
            <person name="Conrad R.E."/>
            <person name="Kollar L.M."/>
            <person name="Olsson S."/>
            <person name="Huttunen S."/>
            <person name="Landis J.B."/>
            <person name="Wickett N.J."/>
            <person name="Johnson M.G."/>
            <person name="Rensing S.A."/>
            <person name="Grimwood J."/>
            <person name="Schmutz J."/>
            <person name="Mcdaniel S.F."/>
        </authorList>
    </citation>
    <scope>NUCLEOTIDE SEQUENCE</scope>
    <source>
        <strain evidence="2">R40</strain>
    </source>
</reference>
<keyword evidence="1" id="KW-0472">Membrane</keyword>
<dbReference type="Proteomes" id="UP000822688">
    <property type="component" value="Chromosome 7"/>
</dbReference>
<accession>A0A8T0HB56</accession>
<evidence type="ECO:0000256" key="1">
    <source>
        <dbReference type="SAM" id="Phobius"/>
    </source>
</evidence>
<comment type="caution">
    <text evidence="2">The sequence shown here is derived from an EMBL/GenBank/DDBJ whole genome shotgun (WGS) entry which is preliminary data.</text>
</comment>
<sequence>MCSNNTLTMSTPRSTRSRFRVWLPPFCTVSFLMSWPIIAVNVSYSFAAPHKSCTCRTIKSMKLPLRPSNSSCSNPQRVRCRLVKRMLTCRWSPCENQVRNIADRQNAEEGKMTAIPLTLATYRQSFSANN</sequence>
<evidence type="ECO:0000313" key="3">
    <source>
        <dbReference type="Proteomes" id="UP000822688"/>
    </source>
</evidence>
<dbReference type="EMBL" id="CM026428">
    <property type="protein sequence ID" value="KAG0567618.1"/>
    <property type="molecule type" value="Genomic_DNA"/>
</dbReference>
<organism evidence="2 3">
    <name type="scientific">Ceratodon purpureus</name>
    <name type="common">Fire moss</name>
    <name type="synonym">Dicranum purpureum</name>
    <dbReference type="NCBI Taxonomy" id="3225"/>
    <lineage>
        <taxon>Eukaryota</taxon>
        <taxon>Viridiplantae</taxon>
        <taxon>Streptophyta</taxon>
        <taxon>Embryophyta</taxon>
        <taxon>Bryophyta</taxon>
        <taxon>Bryophytina</taxon>
        <taxon>Bryopsida</taxon>
        <taxon>Dicranidae</taxon>
        <taxon>Pseudoditrichales</taxon>
        <taxon>Ditrichaceae</taxon>
        <taxon>Ceratodon</taxon>
    </lineage>
</organism>
<name>A0A8T0HB56_CERPU</name>
<keyword evidence="1" id="KW-1133">Transmembrane helix</keyword>
<keyword evidence="1" id="KW-0812">Transmembrane</keyword>
<protein>
    <submittedName>
        <fullName evidence="2">Uncharacterized protein</fullName>
    </submittedName>
</protein>